<comment type="caution">
    <text evidence="1">The sequence shown here is derived from an EMBL/GenBank/DDBJ whole genome shotgun (WGS) entry which is preliminary data.</text>
</comment>
<evidence type="ECO:0000313" key="1">
    <source>
        <dbReference type="EMBL" id="GGJ71792.1"/>
    </source>
</evidence>
<dbReference type="EMBL" id="BMQA01000137">
    <property type="protein sequence ID" value="GGJ71792.1"/>
    <property type="molecule type" value="Genomic_DNA"/>
</dbReference>
<name>A0A917PDE8_9ACTN</name>
<protein>
    <submittedName>
        <fullName evidence="1">Uncharacterized protein</fullName>
    </submittedName>
</protein>
<organism evidence="1 2">
    <name type="scientific">Streptomyces brasiliensis</name>
    <dbReference type="NCBI Taxonomy" id="1954"/>
    <lineage>
        <taxon>Bacteria</taxon>
        <taxon>Bacillati</taxon>
        <taxon>Actinomycetota</taxon>
        <taxon>Actinomycetes</taxon>
        <taxon>Kitasatosporales</taxon>
        <taxon>Streptomycetaceae</taxon>
        <taxon>Streptomyces</taxon>
    </lineage>
</organism>
<proteinExistence type="predicted"/>
<reference evidence="1" key="2">
    <citation type="submission" date="2020-09" db="EMBL/GenBank/DDBJ databases">
        <authorList>
            <person name="Sun Q."/>
            <person name="Ohkuma M."/>
        </authorList>
    </citation>
    <scope>NUCLEOTIDE SEQUENCE</scope>
    <source>
        <strain evidence="1">JCM 3086</strain>
    </source>
</reference>
<dbReference type="RefSeq" id="WP_189317736.1">
    <property type="nucleotide sequence ID" value="NZ_BMQA01000137.1"/>
</dbReference>
<dbReference type="AlphaFoldDB" id="A0A917PDE8"/>
<evidence type="ECO:0000313" key="2">
    <source>
        <dbReference type="Proteomes" id="UP000657574"/>
    </source>
</evidence>
<accession>A0A917PDE8</accession>
<sequence>MLSIGPLEHLLRTIAEQTAHGLLTIGPYGGQARSRRNAEQAADAVARERREREEVSAWLADYHPAEPSQ</sequence>
<gene>
    <name evidence="1" type="ORF">GCM10010121_098000</name>
</gene>
<reference evidence="1" key="1">
    <citation type="journal article" date="2014" name="Int. J. Syst. Evol. Microbiol.">
        <title>Complete genome sequence of Corynebacterium casei LMG S-19264T (=DSM 44701T), isolated from a smear-ripened cheese.</title>
        <authorList>
            <consortium name="US DOE Joint Genome Institute (JGI-PGF)"/>
            <person name="Walter F."/>
            <person name="Albersmeier A."/>
            <person name="Kalinowski J."/>
            <person name="Ruckert C."/>
        </authorList>
    </citation>
    <scope>NUCLEOTIDE SEQUENCE</scope>
    <source>
        <strain evidence="1">JCM 3086</strain>
    </source>
</reference>
<dbReference type="Proteomes" id="UP000657574">
    <property type="component" value="Unassembled WGS sequence"/>
</dbReference>
<keyword evidence="2" id="KW-1185">Reference proteome</keyword>